<evidence type="ECO:0000256" key="5">
    <source>
        <dbReference type="ARBA" id="ARBA00022989"/>
    </source>
</evidence>
<name>A0ABT1B1J0_9FLAO</name>
<keyword evidence="6 12" id="KW-0472">Membrane</keyword>
<dbReference type="PROSITE" id="PS50198">
    <property type="entry name" value="PPIC_PPIASE_2"/>
    <property type="match status" value="1"/>
</dbReference>
<evidence type="ECO:0000313" key="14">
    <source>
        <dbReference type="EMBL" id="MCO5725700.1"/>
    </source>
</evidence>
<evidence type="ECO:0000256" key="8">
    <source>
        <dbReference type="ARBA" id="ARBA00038408"/>
    </source>
</evidence>
<dbReference type="EMBL" id="JAMXIB010000012">
    <property type="protein sequence ID" value="MCO5725700.1"/>
    <property type="molecule type" value="Genomic_DNA"/>
</dbReference>
<dbReference type="InterPro" id="IPR023058">
    <property type="entry name" value="PPIase_PpiC_CS"/>
</dbReference>
<evidence type="ECO:0000256" key="4">
    <source>
        <dbReference type="ARBA" id="ARBA00022692"/>
    </source>
</evidence>
<evidence type="ECO:0000256" key="12">
    <source>
        <dbReference type="SAM" id="Phobius"/>
    </source>
</evidence>
<comment type="caution">
    <text evidence="14">The sequence shown here is derived from an EMBL/GenBank/DDBJ whole genome shotgun (WGS) entry which is preliminary data.</text>
</comment>
<reference evidence="14 15" key="1">
    <citation type="submission" date="2022-06" db="EMBL/GenBank/DDBJ databases">
        <authorList>
            <person name="Xuan X."/>
        </authorList>
    </citation>
    <scope>NUCLEOTIDE SEQUENCE [LARGE SCALE GENOMIC DNA]</scope>
    <source>
        <strain evidence="14 15">2V75</strain>
    </source>
</reference>
<comment type="similarity">
    <text evidence="8">Belongs to the PpiD chaperone family.</text>
</comment>
<evidence type="ECO:0000256" key="7">
    <source>
        <dbReference type="ARBA" id="ARBA00023186"/>
    </source>
</evidence>
<keyword evidence="5 12" id="KW-1133">Transmembrane helix</keyword>
<proteinExistence type="inferred from homology"/>
<feature type="transmembrane region" description="Helical" evidence="12">
    <location>
        <begin position="12"/>
        <end position="31"/>
    </location>
</feature>
<evidence type="ECO:0000256" key="2">
    <source>
        <dbReference type="ARBA" id="ARBA00022475"/>
    </source>
</evidence>
<evidence type="ECO:0000256" key="1">
    <source>
        <dbReference type="ARBA" id="ARBA00004382"/>
    </source>
</evidence>
<keyword evidence="3" id="KW-0997">Cell inner membrane</keyword>
<dbReference type="Pfam" id="PF13623">
    <property type="entry name" value="SurA_N_2"/>
    <property type="match status" value="1"/>
</dbReference>
<dbReference type="SUPFAM" id="SSF54534">
    <property type="entry name" value="FKBP-like"/>
    <property type="match status" value="1"/>
</dbReference>
<keyword evidence="7" id="KW-0143">Chaperone</keyword>
<protein>
    <recommendedName>
        <fullName evidence="9">Periplasmic chaperone PpiD</fullName>
    </recommendedName>
    <alternativeName>
        <fullName evidence="10">Periplasmic folding chaperone</fullName>
    </alternativeName>
</protein>
<dbReference type="Pfam" id="PF13616">
    <property type="entry name" value="Rotamase_3"/>
    <property type="match status" value="1"/>
</dbReference>
<dbReference type="InterPro" id="IPR027304">
    <property type="entry name" value="Trigger_fact/SurA_dom_sf"/>
</dbReference>
<evidence type="ECO:0000256" key="9">
    <source>
        <dbReference type="ARBA" id="ARBA00040743"/>
    </source>
</evidence>
<dbReference type="PROSITE" id="PS01096">
    <property type="entry name" value="PPIC_PPIASE_1"/>
    <property type="match status" value="1"/>
</dbReference>
<dbReference type="InterPro" id="IPR046357">
    <property type="entry name" value="PPIase_dom_sf"/>
</dbReference>
<dbReference type="InterPro" id="IPR000297">
    <property type="entry name" value="PPIase_PpiC"/>
</dbReference>
<keyword evidence="11" id="KW-0697">Rotamase</keyword>
<evidence type="ECO:0000256" key="10">
    <source>
        <dbReference type="ARBA" id="ARBA00042775"/>
    </source>
</evidence>
<dbReference type="SUPFAM" id="SSF109998">
    <property type="entry name" value="Triger factor/SurA peptide-binding domain-like"/>
    <property type="match status" value="1"/>
</dbReference>
<keyword evidence="2" id="KW-1003">Cell membrane</keyword>
<keyword evidence="15" id="KW-1185">Reference proteome</keyword>
<dbReference type="PANTHER" id="PTHR47529">
    <property type="entry name" value="PEPTIDYL-PROLYL CIS-TRANS ISOMERASE D"/>
    <property type="match status" value="1"/>
</dbReference>
<dbReference type="Gene3D" id="3.10.50.40">
    <property type="match status" value="1"/>
</dbReference>
<dbReference type="RefSeq" id="WP_252742071.1">
    <property type="nucleotide sequence ID" value="NZ_JAMXIB010000012.1"/>
</dbReference>
<evidence type="ECO:0000256" key="3">
    <source>
        <dbReference type="ARBA" id="ARBA00022519"/>
    </source>
</evidence>
<dbReference type="Proteomes" id="UP001206312">
    <property type="component" value="Unassembled WGS sequence"/>
</dbReference>
<accession>A0ABT1B1J0</accession>
<dbReference type="InterPro" id="IPR052029">
    <property type="entry name" value="PpiD_chaperone"/>
</dbReference>
<gene>
    <name evidence="14" type="ORF">NG653_12605</name>
</gene>
<keyword evidence="11" id="KW-0413">Isomerase</keyword>
<dbReference type="PANTHER" id="PTHR47529:SF1">
    <property type="entry name" value="PERIPLASMIC CHAPERONE PPID"/>
    <property type="match status" value="1"/>
</dbReference>
<evidence type="ECO:0000256" key="6">
    <source>
        <dbReference type="ARBA" id="ARBA00023136"/>
    </source>
</evidence>
<sequence length="706" mass="77836">MAILEKIRKRTTVMILIIGLALFAFVISDVLTRGGFGDPKVGTTVGEVNGESISLEEFRRKMEIASSQFGNQASSTQIVNSVWNQEVRTALLNQQFEGLGLDIGPDQIIEVIRNNPSYTQNPQFQDENGFFDETAFLNFLAELKVNAPQQYNLWLETEKGLVQSAREQSYFNLIRAGLGATLQEGELEYHLANDKVDIRYVRVPYSSIPDSTIQVSKEDIAAYIKDHPEEYKQEAARDIRYVFFEEKASEADRAAIREGLEGLLGDGMEFMEELDSTVVIPGFRSTTDMDAFLDRHSDTRYDTLFRSRAELPAQFADTLLNLEVGEVYGPYQDGEYFKVSRMMGKKPGGSVKASHILIAYQGAERANPSVTRTKEEAEARAGELLAEAREEGAVFAELARANSDGPSAPRGGDLGYFQEGVMTAKFNDFAFQNPVGTIGLVETEFGYHIVKVDDKQDIVRVATLTRLIEPSEETVNTLFTEATTFEMAVIDDKKGFADKAAEKEYQVRPINKIKALDENLPGLGSQRRIAQWAFNEDTKVGDVRRFDLNNGYAIVQLTATYREGPMSVEDASVQVLPILRKERKAAQIIAANEGKGLEELASSNGVQVSSASSLNAKAPTIAGAGREPLVVGTAVTLDTGAVSGLIKGESGVFKLEVTNKEVAPNMENYAPYANNIQNSLGARVLSEAFNALKERAEIVDNRAAFY</sequence>
<evidence type="ECO:0000313" key="15">
    <source>
        <dbReference type="Proteomes" id="UP001206312"/>
    </source>
</evidence>
<keyword evidence="4 12" id="KW-0812">Transmembrane</keyword>
<evidence type="ECO:0000259" key="13">
    <source>
        <dbReference type="PROSITE" id="PS50198"/>
    </source>
</evidence>
<comment type="subcellular location">
    <subcellularLocation>
        <location evidence="1">Cell inner membrane</location>
        <topology evidence="1">Single-pass type II membrane protein</topology>
        <orientation evidence="1">Periplasmic side</orientation>
    </subcellularLocation>
</comment>
<feature type="domain" description="PpiC" evidence="13">
    <location>
        <begin position="348"/>
        <end position="454"/>
    </location>
</feature>
<organism evidence="14 15">
    <name type="scientific">Robiginitalea marina</name>
    <dbReference type="NCBI Taxonomy" id="2954105"/>
    <lineage>
        <taxon>Bacteria</taxon>
        <taxon>Pseudomonadati</taxon>
        <taxon>Bacteroidota</taxon>
        <taxon>Flavobacteriia</taxon>
        <taxon>Flavobacteriales</taxon>
        <taxon>Flavobacteriaceae</taxon>
        <taxon>Robiginitalea</taxon>
    </lineage>
</organism>
<evidence type="ECO:0000256" key="11">
    <source>
        <dbReference type="PROSITE-ProRule" id="PRU00278"/>
    </source>
</evidence>